<dbReference type="GO" id="GO:0003676">
    <property type="term" value="F:nucleic acid binding"/>
    <property type="evidence" value="ECO:0007669"/>
    <property type="project" value="UniProtKB-UniRule"/>
</dbReference>
<dbReference type="PANTHER" id="PTHR16121">
    <property type="entry name" value="CAP-SPECIFIC MRNA (NUCLEOSIDE-2'-O-)-METHYLTRANSFERASE 1-RELATED"/>
    <property type="match status" value="1"/>
</dbReference>
<keyword evidence="1" id="KW-0539">Nucleus</keyword>
<keyword evidence="1" id="KW-0507">mRNA processing</keyword>
<keyword evidence="1" id="KW-0808">Transferase</keyword>
<dbReference type="GO" id="GO:0004483">
    <property type="term" value="F:methyltransferase cap1 activity"/>
    <property type="evidence" value="ECO:0007669"/>
    <property type="project" value="UniProtKB-UniRule"/>
</dbReference>
<accession>A0A9W7FB46</accession>
<dbReference type="Proteomes" id="UP001165122">
    <property type="component" value="Unassembled WGS sequence"/>
</dbReference>
<dbReference type="Gene3D" id="3.40.50.12760">
    <property type="match status" value="1"/>
</dbReference>
<dbReference type="GO" id="GO:0032259">
    <property type="term" value="P:methylation"/>
    <property type="evidence" value="ECO:0007669"/>
    <property type="project" value="UniProtKB-KW"/>
</dbReference>
<dbReference type="GO" id="GO:0016556">
    <property type="term" value="P:mRNA modification"/>
    <property type="evidence" value="ECO:0007669"/>
    <property type="project" value="UniProtKB-UniRule"/>
</dbReference>
<keyword evidence="1" id="KW-0949">S-adenosyl-L-methionine</keyword>
<evidence type="ECO:0000259" key="3">
    <source>
        <dbReference type="Pfam" id="PF01728"/>
    </source>
</evidence>
<keyword evidence="5" id="KW-1185">Reference proteome</keyword>
<dbReference type="InterPro" id="IPR002877">
    <property type="entry name" value="RNA_MeTrfase_FtsJ_dom"/>
</dbReference>
<evidence type="ECO:0000313" key="5">
    <source>
        <dbReference type="Proteomes" id="UP001165122"/>
    </source>
</evidence>
<protein>
    <recommendedName>
        <fullName evidence="1">Cap-specific mRNA (nucleoside-2'-O-)-methyltransferase 1</fullName>
        <ecNumber evidence="1">2.1.1.57</ecNumber>
    </recommendedName>
    <alternativeName>
        <fullName evidence="1">Cap1 2'O-ribose methyltransferase 1</fullName>
    </alternativeName>
</protein>
<dbReference type="InterPro" id="IPR050851">
    <property type="entry name" value="mRNA_Cap_2O-Ribose_MeTrfase"/>
</dbReference>
<dbReference type="GO" id="GO:0006370">
    <property type="term" value="P:7-methylguanosine mRNA capping"/>
    <property type="evidence" value="ECO:0007669"/>
    <property type="project" value="UniProtKB-UniRule"/>
</dbReference>
<feature type="compositionally biased region" description="Basic residues" evidence="2">
    <location>
        <begin position="29"/>
        <end position="38"/>
    </location>
</feature>
<sequence>MGRKSKSKNDPPADDAMDVDTLAIATPKASKKKRRRPRPNSLKSSSSYTSSNNPSLRNCWLTSNDSTSPFTLSPHLLWCSPSTHTNNPPLILPSTFSPLLSQLITLKKSLNPTSTTHSNMLNSSLKPGGSQILLTEPSSASNSFRISRIISNPFDHLTTKRGVAPRFVNRSAIKLSNIDHILDYALTSLGDLSLPLKFLDLCGAPGGFSEYIIYRSAKRNRRARGWGMSLREGNEEGVGCPWRLEHLIGIMNEGDVGYRVVEGEDGTGDIYNLRNVEELRKQIEIDSHEFPSEIKHDKVHLVVADGGFDAQRDEENQEIIATKLVACQSAAGIGMLSTGGIMVLKYFGSFSNNTRRILEILASCFMRFSVIKPVTSRPASAERYLVCGNFLSPETLPSLITEILHPSETNNFPLTPITSFLSNVDLKMLMLNVKGVESILRVLKMAVESGFKLEEIGKNDPVRKLLYSGKVDVNEYREAWEL</sequence>
<comment type="catalytic activity">
    <reaction evidence="1">
        <text>a 5'-end (N(7)-methyl 5'-triphosphoguanosine)-ribonucleoside in mRNA + S-adenosyl-L-methionine = a 5'-end (N(7)-methyl 5'-triphosphoguanosine)-(2'-O-methyl-ribonucleoside) in mRNA + S-adenosyl-L-homocysteine + H(+)</text>
        <dbReference type="Rhea" id="RHEA:67020"/>
        <dbReference type="Rhea" id="RHEA-COMP:17167"/>
        <dbReference type="Rhea" id="RHEA-COMP:17168"/>
        <dbReference type="ChEBI" id="CHEBI:15378"/>
        <dbReference type="ChEBI" id="CHEBI:57856"/>
        <dbReference type="ChEBI" id="CHEBI:59789"/>
        <dbReference type="ChEBI" id="CHEBI:156461"/>
        <dbReference type="ChEBI" id="CHEBI:167609"/>
        <dbReference type="EC" id="2.1.1.57"/>
    </reaction>
</comment>
<keyword evidence="1" id="KW-0506">mRNA capping</keyword>
<gene>
    <name evidence="4" type="ORF">TrLO_g4708</name>
</gene>
<dbReference type="Pfam" id="PF01728">
    <property type="entry name" value="FtsJ"/>
    <property type="match status" value="1"/>
</dbReference>
<dbReference type="OrthoDB" id="10251234at2759"/>
<feature type="domain" description="Ribosomal RNA methyltransferase FtsJ" evidence="3">
    <location>
        <begin position="167"/>
        <end position="390"/>
    </location>
</feature>
<name>A0A9W7FB46_9STRA</name>
<dbReference type="EC" id="2.1.1.57" evidence="1"/>
<feature type="region of interest" description="Disordered" evidence="2">
    <location>
        <begin position="1"/>
        <end position="54"/>
    </location>
</feature>
<dbReference type="GO" id="GO:0005634">
    <property type="term" value="C:nucleus"/>
    <property type="evidence" value="ECO:0007669"/>
    <property type="project" value="UniProtKB-SubCell"/>
</dbReference>
<proteinExistence type="predicted"/>
<comment type="subcellular location">
    <subcellularLocation>
        <location evidence="1">Nucleus</location>
    </subcellularLocation>
</comment>
<dbReference type="GO" id="GO:0005737">
    <property type="term" value="C:cytoplasm"/>
    <property type="evidence" value="ECO:0007669"/>
    <property type="project" value="TreeGrafter"/>
</dbReference>
<dbReference type="EMBL" id="BRXW01000131">
    <property type="protein sequence ID" value="GMI08911.1"/>
    <property type="molecule type" value="Genomic_DNA"/>
</dbReference>
<feature type="compositionally biased region" description="Low complexity" evidence="2">
    <location>
        <begin position="39"/>
        <end position="54"/>
    </location>
</feature>
<dbReference type="SUPFAM" id="SSF53335">
    <property type="entry name" value="S-adenosyl-L-methionine-dependent methyltransferases"/>
    <property type="match status" value="1"/>
</dbReference>
<reference evidence="5" key="1">
    <citation type="journal article" date="2023" name="Commun. Biol.">
        <title>Genome analysis of Parmales, the sister group of diatoms, reveals the evolutionary specialization of diatoms from phago-mixotrophs to photoautotrophs.</title>
        <authorList>
            <person name="Ban H."/>
            <person name="Sato S."/>
            <person name="Yoshikawa S."/>
            <person name="Yamada K."/>
            <person name="Nakamura Y."/>
            <person name="Ichinomiya M."/>
            <person name="Sato N."/>
            <person name="Blanc-Mathieu R."/>
            <person name="Endo H."/>
            <person name="Kuwata A."/>
            <person name="Ogata H."/>
        </authorList>
    </citation>
    <scope>NUCLEOTIDE SEQUENCE [LARGE SCALE GENOMIC DNA]</scope>
    <source>
        <strain evidence="5">NIES 3700</strain>
    </source>
</reference>
<evidence type="ECO:0000256" key="1">
    <source>
        <dbReference type="RuleBase" id="RU368012"/>
    </source>
</evidence>
<comment type="function">
    <text evidence="1">S-adenosyl-L-methionine-dependent methyltransferase that mediates RNA cap1 2'-O-ribose methylation to the 5'-cap structure of RNAs. Methylates the ribose of the first nucleotide of a m(7)GpppG-capped mRNA to produce m(7)GpppNmp (cap1).</text>
</comment>
<organism evidence="4 5">
    <name type="scientific">Triparma laevis f. longispina</name>
    <dbReference type="NCBI Taxonomy" id="1714387"/>
    <lineage>
        <taxon>Eukaryota</taxon>
        <taxon>Sar</taxon>
        <taxon>Stramenopiles</taxon>
        <taxon>Ochrophyta</taxon>
        <taxon>Bolidophyceae</taxon>
        <taxon>Parmales</taxon>
        <taxon>Triparmaceae</taxon>
        <taxon>Triparma</taxon>
    </lineage>
</organism>
<dbReference type="PANTHER" id="PTHR16121:SF0">
    <property type="entry name" value="CAP-SPECIFIC MRNA (NUCLEOSIDE-2'-O-)-METHYLTRANSFERASE 1"/>
    <property type="match status" value="1"/>
</dbReference>
<evidence type="ECO:0000313" key="4">
    <source>
        <dbReference type="EMBL" id="GMI08911.1"/>
    </source>
</evidence>
<dbReference type="AlphaFoldDB" id="A0A9W7FB46"/>
<evidence type="ECO:0000256" key="2">
    <source>
        <dbReference type="SAM" id="MobiDB-lite"/>
    </source>
</evidence>
<keyword evidence="1" id="KW-0489">Methyltransferase</keyword>
<dbReference type="InterPro" id="IPR029063">
    <property type="entry name" value="SAM-dependent_MTases_sf"/>
</dbReference>
<comment type="caution">
    <text evidence="4">The sequence shown here is derived from an EMBL/GenBank/DDBJ whole genome shotgun (WGS) entry which is preliminary data.</text>
</comment>